<dbReference type="EMBL" id="JAUHJQ010000002">
    <property type="protein sequence ID" value="MDN4172680.1"/>
    <property type="molecule type" value="Genomic_DNA"/>
</dbReference>
<feature type="transmembrane region" description="Helical" evidence="2">
    <location>
        <begin position="176"/>
        <end position="200"/>
    </location>
</feature>
<feature type="transmembrane region" description="Helical" evidence="2">
    <location>
        <begin position="360"/>
        <end position="391"/>
    </location>
</feature>
<feature type="transmembrane region" description="Helical" evidence="2">
    <location>
        <begin position="119"/>
        <end position="138"/>
    </location>
</feature>
<keyword evidence="2" id="KW-0472">Membrane</keyword>
<feature type="transmembrane region" description="Helical" evidence="2">
    <location>
        <begin position="336"/>
        <end position="354"/>
    </location>
</feature>
<protein>
    <recommendedName>
        <fullName evidence="5">Glycosyltransferase RgtA/B/C/D-like domain-containing protein</fullName>
    </recommendedName>
</protein>
<sequence>MPSRTAGASSALVRSSRSSSSRLFTLVEASPIRFRRFSRRLKPSAKRCGRHVEELPAPRTRSRSPRSRRHTVGRSLRVQEAGGTRVIATVLIVVALLAILLVLGLAVLAPVRPEIREKLLPAAPVLGAVLIAVVTNWSCRWLSIREALPVLALVVIALVVVGIRRKTRPFHVTRRALGGLGLGVAMSLGGLTLAAAPAAMVGDTNVVSPTQYFDQFYYAGVSTYITDHPLLPGPDVWSTDESADSPAVAPAADTVNHRLRFGQSAAGAVLSVLVGQEAFNTVTALGLVWLVLLGLSAAVAATILGLRTRWSMLAAALVTSSFYVVTVPLHGRSDGLLGGSIALLAIALSVATANRHGYSWPLVLVAAGLVSTYSELFIVVVPTVAGFVLIGPRATLLHRANRVAACWALSFILAPWAWIWMAQSFKTTNRLTAGAAPFIDKDGWALLRTYLGMPSFTELGLANAAVSVLAVVVLAAAVIGLAGALRDLDTRGLAVGFVVVFVGLEARAVVTSATYFQDRVMQLCMPFLLVLVVVGLTRCRPELMAPRLRRVVGRHGTWSIGVVAGLFIVSNLSTVALTTSAARVRDQHVPAAFTSQLVDVVEDVGAENVSVLAPALNDTQTIAMVLRRFPEVDFPVFPWVPSFLGSASRWDGEADEYYVVGPGAWVLGDVEVLVEQGEYKVVRLTESSMVAAPFLPTNWSRLLWRRGFPCAYDHSRVVVIRGSKRQEEIRVGSAVGRPGGAGLKVHDDRGRRLRIAGRTRQAGMWTVQAFELPRRRAAVLSLRRVVRDPDALTGTFPVVVGDGALDGTRLLPPDAGAADSCLRDTAGADGMDGYDRDIALMRTAW</sequence>
<evidence type="ECO:0000256" key="2">
    <source>
        <dbReference type="SAM" id="Phobius"/>
    </source>
</evidence>
<proteinExistence type="predicted"/>
<reference evidence="3" key="1">
    <citation type="submission" date="2023-06" db="EMBL/GenBank/DDBJ databases">
        <title>Draft genome sequence of Nocardioides sp. SOB77.</title>
        <authorList>
            <person name="Zhang G."/>
        </authorList>
    </citation>
    <scope>NUCLEOTIDE SEQUENCE</scope>
    <source>
        <strain evidence="3">SOB77</strain>
    </source>
</reference>
<comment type="caution">
    <text evidence="3">The sequence shown here is derived from an EMBL/GenBank/DDBJ whole genome shotgun (WGS) entry which is preliminary data.</text>
</comment>
<feature type="transmembrane region" description="Helical" evidence="2">
    <location>
        <begin position="520"/>
        <end position="537"/>
    </location>
</feature>
<feature type="compositionally biased region" description="Low complexity" evidence="1">
    <location>
        <begin position="8"/>
        <end position="21"/>
    </location>
</feature>
<feature type="transmembrane region" description="Helical" evidence="2">
    <location>
        <begin position="86"/>
        <end position="107"/>
    </location>
</feature>
<name>A0ABT8FE35_9ACTN</name>
<feature type="region of interest" description="Disordered" evidence="1">
    <location>
        <begin position="1"/>
        <end position="21"/>
    </location>
</feature>
<feature type="transmembrane region" description="Helical" evidence="2">
    <location>
        <begin position="403"/>
        <end position="421"/>
    </location>
</feature>
<evidence type="ECO:0000313" key="3">
    <source>
        <dbReference type="EMBL" id="MDN4172680.1"/>
    </source>
</evidence>
<keyword evidence="4" id="KW-1185">Reference proteome</keyword>
<gene>
    <name evidence="3" type="ORF">QWY28_06990</name>
</gene>
<dbReference type="Proteomes" id="UP001168620">
    <property type="component" value="Unassembled WGS sequence"/>
</dbReference>
<feature type="transmembrane region" description="Helical" evidence="2">
    <location>
        <begin position="282"/>
        <end position="304"/>
    </location>
</feature>
<dbReference type="RefSeq" id="WP_300951597.1">
    <property type="nucleotide sequence ID" value="NZ_JAUHJQ010000002.1"/>
</dbReference>
<evidence type="ECO:0008006" key="5">
    <source>
        <dbReference type="Google" id="ProtNLM"/>
    </source>
</evidence>
<feature type="transmembrane region" description="Helical" evidence="2">
    <location>
        <begin position="492"/>
        <end position="514"/>
    </location>
</feature>
<evidence type="ECO:0000313" key="4">
    <source>
        <dbReference type="Proteomes" id="UP001168620"/>
    </source>
</evidence>
<feature type="region of interest" description="Disordered" evidence="1">
    <location>
        <begin position="48"/>
        <end position="74"/>
    </location>
</feature>
<feature type="compositionally biased region" description="Basic residues" evidence="1">
    <location>
        <begin position="60"/>
        <end position="72"/>
    </location>
</feature>
<accession>A0ABT8FE35</accession>
<keyword evidence="2" id="KW-0812">Transmembrane</keyword>
<feature type="transmembrane region" description="Helical" evidence="2">
    <location>
        <begin position="461"/>
        <end position="485"/>
    </location>
</feature>
<evidence type="ECO:0000256" key="1">
    <source>
        <dbReference type="SAM" id="MobiDB-lite"/>
    </source>
</evidence>
<keyword evidence="2" id="KW-1133">Transmembrane helix</keyword>
<organism evidence="3 4">
    <name type="scientific">Nocardioides oceani</name>
    <dbReference type="NCBI Taxonomy" id="3058369"/>
    <lineage>
        <taxon>Bacteria</taxon>
        <taxon>Bacillati</taxon>
        <taxon>Actinomycetota</taxon>
        <taxon>Actinomycetes</taxon>
        <taxon>Propionibacteriales</taxon>
        <taxon>Nocardioidaceae</taxon>
        <taxon>Nocardioides</taxon>
    </lineage>
</organism>
<feature type="transmembrane region" description="Helical" evidence="2">
    <location>
        <begin position="144"/>
        <end position="164"/>
    </location>
</feature>
<feature type="transmembrane region" description="Helical" evidence="2">
    <location>
        <begin position="558"/>
        <end position="577"/>
    </location>
</feature>